<dbReference type="Gene3D" id="3.40.50.2000">
    <property type="entry name" value="Glycogen Phosphorylase B"/>
    <property type="match status" value="2"/>
</dbReference>
<dbReference type="CDD" id="cd03808">
    <property type="entry name" value="GT4_CapM-like"/>
    <property type="match status" value="1"/>
</dbReference>
<evidence type="ECO:0000259" key="1">
    <source>
        <dbReference type="Pfam" id="PF13477"/>
    </source>
</evidence>
<accession>A0ABT3MUV6</accession>
<evidence type="ECO:0000313" key="2">
    <source>
        <dbReference type="EMBL" id="MCW7553164.1"/>
    </source>
</evidence>
<dbReference type="Proteomes" id="UP001209854">
    <property type="component" value="Unassembled WGS sequence"/>
</dbReference>
<dbReference type="Pfam" id="PF13692">
    <property type="entry name" value="Glyco_trans_1_4"/>
    <property type="match status" value="1"/>
</dbReference>
<feature type="domain" description="Glycosyltransferase subfamily 4-like N-terminal" evidence="1">
    <location>
        <begin position="25"/>
        <end position="159"/>
    </location>
</feature>
<dbReference type="EMBL" id="JAPFCC010000001">
    <property type="protein sequence ID" value="MCW7553164.1"/>
    <property type="molecule type" value="Genomic_DNA"/>
</dbReference>
<dbReference type="Pfam" id="PF13477">
    <property type="entry name" value="Glyco_trans_4_2"/>
    <property type="match status" value="1"/>
</dbReference>
<evidence type="ECO:0000313" key="3">
    <source>
        <dbReference type="Proteomes" id="UP001209854"/>
    </source>
</evidence>
<proteinExistence type="predicted"/>
<dbReference type="SUPFAM" id="SSF53756">
    <property type="entry name" value="UDP-Glycosyltransferase/glycogen phosphorylase"/>
    <property type="match status" value="1"/>
</dbReference>
<reference evidence="2 3" key="1">
    <citation type="submission" date="2022-10" db="EMBL/GenBank/DDBJ databases">
        <title>High-quality genome sequences of two octocoral-associated bacteria, Endozoicomonas euniceicola EF212 and Endozoicomonas gorgoniicola PS125.</title>
        <authorList>
            <person name="Chiou Y.-J."/>
            <person name="Chen Y.-H."/>
        </authorList>
    </citation>
    <scope>NUCLEOTIDE SEQUENCE [LARGE SCALE GENOMIC DNA]</scope>
    <source>
        <strain evidence="2 3">PS125</strain>
    </source>
</reference>
<dbReference type="InterPro" id="IPR028098">
    <property type="entry name" value="Glyco_trans_4-like_N"/>
</dbReference>
<dbReference type="PANTHER" id="PTHR12526">
    <property type="entry name" value="GLYCOSYLTRANSFERASE"/>
    <property type="match status" value="1"/>
</dbReference>
<dbReference type="PANTHER" id="PTHR12526:SF638">
    <property type="entry name" value="SPORE COAT PROTEIN SA"/>
    <property type="match status" value="1"/>
</dbReference>
<gene>
    <name evidence="2" type="ORF">NX722_11050</name>
</gene>
<protein>
    <submittedName>
        <fullName evidence="2">Glycosyltransferase family 4 protein</fullName>
    </submittedName>
</protein>
<sequence>MKPRSNIVFISASYAPSLLNFRRELIVSFIDNGYKVHAAAPKVDDDIKVKLDALGVVVHEVYMQRTGLNPLIDIMYCWSLVRILRDIRPSIFLAYTIKPVIYGSFAAFIAKIPTRFALITGLGFAFTSKVTGLKRLIVSISRKLYKAALSRSTHVLFQNPDDRQLFTELGLVNIKKCGLINGSGVDLQHYQAAPLPSNSVFLFIGRLLADKGIREFASAARIVKESNPQARFLVAGWIDTNPTAIDQTELEEWINSGTIEFLGKLSDVRPAIRECSVYVLPSYREGTPRTVLEAMAMGRPVITTDAPGCRETVIDGRNGYLVPVKAVDELAEAMTRFIDNPALRATMGQESRLIVNDKYDVHKVNRSIMQQLGIETDVKPVSSYSPQRHRGHREKI</sequence>
<name>A0ABT3MUV6_9GAMM</name>
<organism evidence="2 3">
    <name type="scientific">Endozoicomonas gorgoniicola</name>
    <dbReference type="NCBI Taxonomy" id="1234144"/>
    <lineage>
        <taxon>Bacteria</taxon>
        <taxon>Pseudomonadati</taxon>
        <taxon>Pseudomonadota</taxon>
        <taxon>Gammaproteobacteria</taxon>
        <taxon>Oceanospirillales</taxon>
        <taxon>Endozoicomonadaceae</taxon>
        <taxon>Endozoicomonas</taxon>
    </lineage>
</organism>
<dbReference type="RefSeq" id="WP_262568023.1">
    <property type="nucleotide sequence ID" value="NZ_JAPFCC010000001.1"/>
</dbReference>
<comment type="caution">
    <text evidence="2">The sequence shown here is derived from an EMBL/GenBank/DDBJ whole genome shotgun (WGS) entry which is preliminary data.</text>
</comment>
<keyword evidence="3" id="KW-1185">Reference proteome</keyword>